<evidence type="ECO:0000256" key="1">
    <source>
        <dbReference type="SAM" id="Phobius"/>
    </source>
</evidence>
<keyword evidence="1" id="KW-1133">Transmembrane helix</keyword>
<feature type="transmembrane region" description="Helical" evidence="1">
    <location>
        <begin position="103"/>
        <end position="125"/>
    </location>
</feature>
<feature type="transmembrane region" description="Helical" evidence="1">
    <location>
        <begin position="188"/>
        <end position="205"/>
    </location>
</feature>
<keyword evidence="3" id="KW-1185">Reference proteome</keyword>
<accession>A0ABN0JMN3</accession>
<keyword evidence="1" id="KW-0472">Membrane</keyword>
<organism evidence="2 3">
    <name type="scientific">Acinetobacter modestus</name>
    <dbReference type="NCBI Taxonomy" id="1776740"/>
    <lineage>
        <taxon>Bacteria</taxon>
        <taxon>Pseudomonadati</taxon>
        <taxon>Pseudomonadota</taxon>
        <taxon>Gammaproteobacteria</taxon>
        <taxon>Moraxellales</taxon>
        <taxon>Moraxellaceae</taxon>
        <taxon>Acinetobacter</taxon>
    </lineage>
</organism>
<dbReference type="RefSeq" id="WP_004662431.1">
    <property type="nucleotide sequence ID" value="NZ_BMDV01000001.1"/>
</dbReference>
<dbReference type="GeneID" id="92835507"/>
<name>A0ABN0JMN3_9GAMM</name>
<feature type="transmembrane region" description="Helical" evidence="1">
    <location>
        <begin position="131"/>
        <end position="150"/>
    </location>
</feature>
<evidence type="ECO:0000313" key="3">
    <source>
        <dbReference type="Proteomes" id="UP000013190"/>
    </source>
</evidence>
<dbReference type="Pfam" id="PF09948">
    <property type="entry name" value="PpoB2"/>
    <property type="match status" value="1"/>
</dbReference>
<protein>
    <recommendedName>
        <fullName evidence="4">DUF2182 domain-containing protein</fullName>
    </recommendedName>
</protein>
<evidence type="ECO:0008006" key="4">
    <source>
        <dbReference type="Google" id="ProtNLM"/>
    </source>
</evidence>
<dbReference type="Proteomes" id="UP000013190">
    <property type="component" value="Unassembled WGS sequence"/>
</dbReference>
<evidence type="ECO:0000313" key="2">
    <source>
        <dbReference type="EMBL" id="ENU26575.1"/>
    </source>
</evidence>
<sequence length="263" mass="31096">MKLQAYLSIVKRPPFSILLGVGLFVWLFLLLQPIFMTQFNMPVEGHLHHHAHVQQSNSLWSVIVQAINIHWFLMLIAMMFPLLSDSVLFIWRKNFPRKRYLGLISFFLGYMFFWTLTGIGLLVATEILNNFFNHSKELILGSIFVALLFWQATPWKQVSLNRCHIPPIINPFGFQSVIDCFNYGSKKAFYCVGMCWPLMWISLFTMQQTMYFMPLFTFIMYFEQSLPWKPEQWRIPYLGLLQKLYKHSTDKNKTALSTHFRVS</sequence>
<reference evidence="3" key="1">
    <citation type="submission" date="2013-02" db="EMBL/GenBank/DDBJ databases">
        <title>The Genome Sequence of Acinetobacter sp. NIPH 236.</title>
        <authorList>
            <consortium name="The Broad Institute Genome Sequencing Platform"/>
            <consortium name="The Broad Institute Genome Sequencing Center for Infectious Disease"/>
            <person name="Cerqueira G."/>
            <person name="Feldgarden M."/>
            <person name="Courvalin P."/>
            <person name="Perichon B."/>
            <person name="Grillot-Courvalin C."/>
            <person name="Clermont D."/>
            <person name="Rocha E."/>
            <person name="Yoon E.-J."/>
            <person name="Nemec A."/>
            <person name="Walker B."/>
            <person name="Young S.K."/>
            <person name="Zeng Q."/>
            <person name="Gargeya S."/>
            <person name="Fitzgerald M."/>
            <person name="Haas B."/>
            <person name="Abouelleil A."/>
            <person name="Alvarado L."/>
            <person name="Arachchi H.M."/>
            <person name="Berlin A.M."/>
            <person name="Chapman S.B."/>
            <person name="Dewar J."/>
            <person name="Goldberg J."/>
            <person name="Griggs A."/>
            <person name="Gujja S."/>
            <person name="Hansen M."/>
            <person name="Howarth C."/>
            <person name="Imamovic A."/>
            <person name="Larimer J."/>
            <person name="McCowan C."/>
            <person name="Murphy C."/>
            <person name="Neiman D."/>
            <person name="Pearson M."/>
            <person name="Priest M."/>
            <person name="Roberts A."/>
            <person name="Saif S."/>
            <person name="Shea T."/>
            <person name="Sisk P."/>
            <person name="Sykes S."/>
            <person name="Wortman J."/>
            <person name="Nusbaum C."/>
            <person name="Birren B."/>
        </authorList>
    </citation>
    <scope>NUCLEOTIDE SEQUENCE [LARGE SCALE GENOMIC DNA]</scope>
    <source>
        <strain evidence="3">NIPH 236</strain>
    </source>
</reference>
<feature type="transmembrane region" description="Helical" evidence="1">
    <location>
        <begin position="15"/>
        <end position="35"/>
    </location>
</feature>
<dbReference type="InterPro" id="IPR018688">
    <property type="entry name" value="PpoB2-like"/>
</dbReference>
<proteinExistence type="predicted"/>
<gene>
    <name evidence="2" type="ORF">F992_02123</name>
</gene>
<dbReference type="EMBL" id="APOJ01000025">
    <property type="protein sequence ID" value="ENU26575.1"/>
    <property type="molecule type" value="Genomic_DNA"/>
</dbReference>
<keyword evidence="1" id="KW-0812">Transmembrane</keyword>
<reference evidence="2 3" key="2">
    <citation type="journal article" date="2016" name="Int. J. Syst. Evol. Microbiol.">
        <title>Taxonomy of haemolytic and/or proteolytic strains of the genus Acinetobacter with the proposal of Acinetobacter courvalinii sp. nov. (genomic species 14 sensu Bouvet &amp; Jeanjean), Acinetobacter dispersus sp. nov. (genomic species 17), Acinetobacter modestus sp. nov., Acinetobacter proteolyticus sp. nov. and Acinetobacter vivianii sp. nov.</title>
        <authorList>
            <person name="Nemec A."/>
            <person name="Radolfova-Krizova L."/>
            <person name="Maixnerova M."/>
            <person name="Vrestiakova E."/>
            <person name="Jezek P."/>
            <person name="Sedo O."/>
        </authorList>
    </citation>
    <scope>NUCLEOTIDE SEQUENCE [LARGE SCALE GENOMIC DNA]</scope>
    <source>
        <strain evidence="2 3">NIPH 236</strain>
    </source>
</reference>
<comment type="caution">
    <text evidence="2">The sequence shown here is derived from an EMBL/GenBank/DDBJ whole genome shotgun (WGS) entry which is preliminary data.</text>
</comment>
<feature type="transmembrane region" description="Helical" evidence="1">
    <location>
        <begin position="69"/>
        <end position="91"/>
    </location>
</feature>